<keyword evidence="4" id="KW-1185">Reference proteome</keyword>
<dbReference type="VEuPathDB" id="MicrosporidiaDB:NAPIS_ORF00858"/>
<feature type="signal peptide" evidence="2">
    <location>
        <begin position="1"/>
        <end position="15"/>
    </location>
</feature>
<dbReference type="HOGENOM" id="CLU_1971162_0_0_1"/>
<feature type="compositionally biased region" description="Acidic residues" evidence="1">
    <location>
        <begin position="105"/>
        <end position="127"/>
    </location>
</feature>
<dbReference type="EMBL" id="KE647123">
    <property type="protein sequence ID" value="EQB61561.1"/>
    <property type="molecule type" value="Genomic_DNA"/>
</dbReference>
<protein>
    <submittedName>
        <fullName evidence="3">Uncharacterized protein</fullName>
    </submittedName>
</protein>
<dbReference type="AlphaFoldDB" id="T0MEN3"/>
<name>T0MEN3_9MICR</name>
<gene>
    <name evidence="3" type="ORF">NAPIS_ORF00858</name>
</gene>
<keyword evidence="2" id="KW-0732">Signal</keyword>
<feature type="chain" id="PRO_5012836377" evidence="2">
    <location>
        <begin position="16"/>
        <end position="127"/>
    </location>
</feature>
<evidence type="ECO:0000256" key="2">
    <source>
        <dbReference type="SAM" id="SignalP"/>
    </source>
</evidence>
<evidence type="ECO:0000313" key="3">
    <source>
        <dbReference type="EMBL" id="EQB61561.1"/>
    </source>
</evidence>
<accession>T0MEN3</accession>
<proteinExistence type="predicted"/>
<feature type="region of interest" description="Disordered" evidence="1">
    <location>
        <begin position="102"/>
        <end position="127"/>
    </location>
</feature>
<reference evidence="3 4" key="1">
    <citation type="journal article" date="2013" name="BMC Genomics">
        <title>Genome sequencing and comparative genomics of honey bee microsporidia, Nosema apis reveal novel insights into host-parasite interactions.</title>
        <authorList>
            <person name="Chen Yp."/>
            <person name="Pettis J.S."/>
            <person name="Zhao Y."/>
            <person name="Liu X."/>
            <person name="Tallon L.J."/>
            <person name="Sadzewicz L.D."/>
            <person name="Li R."/>
            <person name="Zheng H."/>
            <person name="Huang S."/>
            <person name="Zhang X."/>
            <person name="Hamilton M.C."/>
            <person name="Pernal S.F."/>
            <person name="Melathopoulos A.P."/>
            <person name="Yan X."/>
            <person name="Evans J.D."/>
        </authorList>
    </citation>
    <scope>NUCLEOTIDE SEQUENCE [LARGE SCALE GENOMIC DNA]</scope>
    <source>
        <strain evidence="3 4">BRL 01</strain>
    </source>
</reference>
<evidence type="ECO:0000256" key="1">
    <source>
        <dbReference type="SAM" id="MobiDB-lite"/>
    </source>
</evidence>
<evidence type="ECO:0000313" key="4">
    <source>
        <dbReference type="Proteomes" id="UP000053780"/>
    </source>
</evidence>
<sequence length="127" mass="15049">MNIIFLFSIILSTQSLPEPETPIQKITGMCKKHYETVVYQVKEKIHDVKNHTYNLFNNLKEKINGIKNRGKVEVEDQDSKMKNDFDIEEFLRHFKEKLNMKIDSSDAEDEDVERNEEDDNENDERAL</sequence>
<organism evidence="3 4">
    <name type="scientific">Vairimorpha apis BRL 01</name>
    <dbReference type="NCBI Taxonomy" id="1037528"/>
    <lineage>
        <taxon>Eukaryota</taxon>
        <taxon>Fungi</taxon>
        <taxon>Fungi incertae sedis</taxon>
        <taxon>Microsporidia</taxon>
        <taxon>Nosematidae</taxon>
        <taxon>Vairimorpha</taxon>
    </lineage>
</organism>
<dbReference type="Proteomes" id="UP000053780">
    <property type="component" value="Unassembled WGS sequence"/>
</dbReference>